<evidence type="ECO:0000256" key="20">
    <source>
        <dbReference type="ARBA" id="ARBA00032253"/>
    </source>
</evidence>
<comment type="similarity">
    <text evidence="5">Belongs to the CDS family.</text>
</comment>
<dbReference type="PANTHER" id="PTHR46382">
    <property type="entry name" value="PHOSPHATIDATE CYTIDYLYLTRANSFERASE"/>
    <property type="match status" value="1"/>
</dbReference>
<evidence type="ECO:0000256" key="11">
    <source>
        <dbReference type="ARBA" id="ARBA00022692"/>
    </source>
</evidence>
<reference evidence="25 26" key="1">
    <citation type="submission" date="2012-01" db="EMBL/GenBank/DDBJ databases">
        <title>The Genome Sequence of Helcococcus kunzii ATCC 51366.</title>
        <authorList>
            <consortium name="The Broad Institute Genome Sequencing Platform"/>
            <person name="Earl A."/>
            <person name="Ward D."/>
            <person name="Feldgarden M."/>
            <person name="Gevers D."/>
            <person name="Huys G."/>
            <person name="Young S.K."/>
            <person name="Zeng Q."/>
            <person name="Gargeya S."/>
            <person name="Fitzgerald M."/>
            <person name="Haas B."/>
            <person name="Abouelleil A."/>
            <person name="Alvarado L."/>
            <person name="Arachchi H.M."/>
            <person name="Berlin A."/>
            <person name="Chapman S.B."/>
            <person name="Gearin G."/>
            <person name="Goldberg J."/>
            <person name="Griggs A."/>
            <person name="Gujja S."/>
            <person name="Hansen M."/>
            <person name="Heiman D."/>
            <person name="Howarth C."/>
            <person name="Larimer J."/>
            <person name="Lui A."/>
            <person name="MacDonald P.J.P."/>
            <person name="McCowen C."/>
            <person name="Montmayeur A."/>
            <person name="Murphy C."/>
            <person name="Neiman D."/>
            <person name="Pearson M."/>
            <person name="Priest M."/>
            <person name="Roberts A."/>
            <person name="Saif S."/>
            <person name="Shea T."/>
            <person name="Sisk P."/>
            <person name="Stolte C."/>
            <person name="Sykes S."/>
            <person name="Wortman J."/>
            <person name="Nusbaum C."/>
            <person name="Birren B."/>
        </authorList>
    </citation>
    <scope>NUCLEOTIDE SEQUENCE [LARGE SCALE GENOMIC DNA]</scope>
    <source>
        <strain evidence="25 26">ATCC 51366</strain>
    </source>
</reference>
<evidence type="ECO:0000256" key="21">
    <source>
        <dbReference type="ARBA" id="ARBA00032396"/>
    </source>
</evidence>
<comment type="pathway">
    <text evidence="3">Phospholipid metabolism; CDP-diacylglycerol biosynthesis; CDP-diacylglycerol from sn-glycerol 3-phosphate: step 3/3.</text>
</comment>
<evidence type="ECO:0000256" key="15">
    <source>
        <dbReference type="ARBA" id="ARBA00023136"/>
    </source>
</evidence>
<evidence type="ECO:0000256" key="19">
    <source>
        <dbReference type="ARBA" id="ARBA00031825"/>
    </source>
</evidence>
<feature type="transmembrane region" description="Helical" evidence="24">
    <location>
        <begin position="169"/>
        <end position="188"/>
    </location>
</feature>
<keyword evidence="15 24" id="KW-0472">Membrane</keyword>
<keyword evidence="8" id="KW-1003">Cell membrane</keyword>
<dbReference type="RefSeq" id="WP_005398075.1">
    <property type="nucleotide sequence ID" value="NZ_JH601088.1"/>
</dbReference>
<comment type="catalytic activity">
    <reaction evidence="1">
        <text>a 1,2-diacyl-sn-glycero-3-phosphate + CTP + H(+) = a CDP-1,2-diacyl-sn-glycerol + diphosphate</text>
        <dbReference type="Rhea" id="RHEA:16229"/>
        <dbReference type="ChEBI" id="CHEBI:15378"/>
        <dbReference type="ChEBI" id="CHEBI:33019"/>
        <dbReference type="ChEBI" id="CHEBI:37563"/>
        <dbReference type="ChEBI" id="CHEBI:58332"/>
        <dbReference type="ChEBI" id="CHEBI:58608"/>
        <dbReference type="EC" id="2.7.7.41"/>
    </reaction>
</comment>
<protein>
    <recommendedName>
        <fullName evidence="7">Phosphatidate cytidylyltransferase</fullName>
        <ecNumber evidence="6">2.7.7.41</ecNumber>
    </recommendedName>
    <alternativeName>
        <fullName evidence="20">CDP-DAG synthase</fullName>
    </alternativeName>
    <alternativeName>
        <fullName evidence="22">CDP-DG synthase</fullName>
    </alternativeName>
    <alternativeName>
        <fullName evidence="18">CDP-diacylglycerol synthase</fullName>
    </alternativeName>
    <alternativeName>
        <fullName evidence="21">CDP-diglyceride pyrophosphorylase</fullName>
    </alternativeName>
    <alternativeName>
        <fullName evidence="23">CDP-diglyceride synthase</fullName>
    </alternativeName>
    <alternativeName>
        <fullName evidence="19">CTP:phosphatidate cytidylyltransferase</fullName>
    </alternativeName>
</protein>
<evidence type="ECO:0000256" key="10">
    <source>
        <dbReference type="ARBA" id="ARBA00022679"/>
    </source>
</evidence>
<comment type="subcellular location">
    <subcellularLocation>
        <location evidence="2">Cell membrane</location>
        <topology evidence="2">Multi-pass membrane protein</topology>
    </subcellularLocation>
</comment>
<dbReference type="HOGENOM" id="CLU_037294_3_2_9"/>
<dbReference type="Proteomes" id="UP000004191">
    <property type="component" value="Unassembled WGS sequence"/>
</dbReference>
<evidence type="ECO:0000256" key="13">
    <source>
        <dbReference type="ARBA" id="ARBA00022989"/>
    </source>
</evidence>
<dbReference type="PATRIC" id="fig|883114.3.peg.727"/>
<dbReference type="OrthoDB" id="9799199at2"/>
<evidence type="ECO:0000313" key="26">
    <source>
        <dbReference type="Proteomes" id="UP000004191"/>
    </source>
</evidence>
<dbReference type="GO" id="GO:0005886">
    <property type="term" value="C:plasma membrane"/>
    <property type="evidence" value="ECO:0007669"/>
    <property type="project" value="UniProtKB-SubCell"/>
</dbReference>
<keyword evidence="16" id="KW-0594">Phospholipid biosynthesis</keyword>
<evidence type="ECO:0000256" key="14">
    <source>
        <dbReference type="ARBA" id="ARBA00023098"/>
    </source>
</evidence>
<evidence type="ECO:0000256" key="7">
    <source>
        <dbReference type="ARBA" id="ARBA00019373"/>
    </source>
</evidence>
<keyword evidence="17" id="KW-1208">Phospholipid metabolism</keyword>
<feature type="transmembrane region" description="Helical" evidence="24">
    <location>
        <begin position="12"/>
        <end position="45"/>
    </location>
</feature>
<evidence type="ECO:0000256" key="12">
    <source>
        <dbReference type="ARBA" id="ARBA00022695"/>
    </source>
</evidence>
<feature type="transmembrane region" description="Helical" evidence="24">
    <location>
        <begin position="194"/>
        <end position="217"/>
    </location>
</feature>
<proteinExistence type="inferred from homology"/>
<sequence>MNNFITRVLTGIIIIAVFLILIFINRLLLVFGIIAISTIAIYEMLNAFNKMNYKTKNYASYIFNIAFIIFAEYLDFKYMFPIFTIYIISLLISIVLDVNFTFSELTTNVFIAIYITVPYAYVLQLKDPKWVLYAFAIPAATDTFAYIFGMLFGKHKLIERLSPKKTIEGAIGGILGGIFFTFAFMKLYNLEYNIIIYIAAIIFSIVSQIGDLFASLIKRKANIKDYGNILAGHGGIMDRFDSLLLVAPLVYILVNYLRLV</sequence>
<dbReference type="EMBL" id="AGEI01000020">
    <property type="protein sequence ID" value="EHR34427.1"/>
    <property type="molecule type" value="Genomic_DNA"/>
</dbReference>
<dbReference type="PANTHER" id="PTHR46382:SF1">
    <property type="entry name" value="PHOSPHATIDATE CYTIDYLYLTRANSFERASE"/>
    <property type="match status" value="1"/>
</dbReference>
<evidence type="ECO:0000256" key="5">
    <source>
        <dbReference type="ARBA" id="ARBA00010185"/>
    </source>
</evidence>
<evidence type="ECO:0000256" key="17">
    <source>
        <dbReference type="ARBA" id="ARBA00023264"/>
    </source>
</evidence>
<dbReference type="GeneID" id="96998737"/>
<keyword evidence="13 24" id="KW-1133">Transmembrane helix</keyword>
<dbReference type="GO" id="GO:0004605">
    <property type="term" value="F:phosphatidate cytidylyltransferase activity"/>
    <property type="evidence" value="ECO:0007669"/>
    <property type="project" value="UniProtKB-EC"/>
</dbReference>
<evidence type="ECO:0000256" key="3">
    <source>
        <dbReference type="ARBA" id="ARBA00005119"/>
    </source>
</evidence>
<feature type="transmembrane region" description="Helical" evidence="24">
    <location>
        <begin position="80"/>
        <end position="98"/>
    </location>
</feature>
<accession>H3NN23</accession>
<comment type="pathway">
    <text evidence="4">Lipid metabolism.</text>
</comment>
<gene>
    <name evidence="25" type="ORF">HMPREF9709_00734</name>
</gene>
<evidence type="ECO:0000256" key="23">
    <source>
        <dbReference type="ARBA" id="ARBA00033406"/>
    </source>
</evidence>
<dbReference type="EC" id="2.7.7.41" evidence="6"/>
<keyword evidence="9" id="KW-0444">Lipid biosynthesis</keyword>
<name>H3NN23_9FIRM</name>
<feature type="transmembrane region" description="Helical" evidence="24">
    <location>
        <begin position="105"/>
        <end position="124"/>
    </location>
</feature>
<evidence type="ECO:0000256" key="16">
    <source>
        <dbReference type="ARBA" id="ARBA00023209"/>
    </source>
</evidence>
<organism evidence="25 26">
    <name type="scientific">Helcococcus kunzii ATCC 51366</name>
    <dbReference type="NCBI Taxonomy" id="883114"/>
    <lineage>
        <taxon>Bacteria</taxon>
        <taxon>Bacillati</taxon>
        <taxon>Bacillota</taxon>
        <taxon>Tissierellia</taxon>
        <taxon>Tissierellales</taxon>
        <taxon>Peptoniphilaceae</taxon>
        <taxon>Helcococcus</taxon>
    </lineage>
</organism>
<comment type="caution">
    <text evidence="25">The sequence shown here is derived from an EMBL/GenBank/DDBJ whole genome shotgun (WGS) entry which is preliminary data.</text>
</comment>
<dbReference type="eggNOG" id="COG0575">
    <property type="taxonomic scope" value="Bacteria"/>
</dbReference>
<dbReference type="Pfam" id="PF01148">
    <property type="entry name" value="CTP_transf_1"/>
    <property type="match status" value="1"/>
</dbReference>
<evidence type="ECO:0000256" key="6">
    <source>
        <dbReference type="ARBA" id="ARBA00012487"/>
    </source>
</evidence>
<evidence type="ECO:0000256" key="24">
    <source>
        <dbReference type="SAM" id="Phobius"/>
    </source>
</evidence>
<evidence type="ECO:0000256" key="9">
    <source>
        <dbReference type="ARBA" id="ARBA00022516"/>
    </source>
</evidence>
<dbReference type="AlphaFoldDB" id="H3NN23"/>
<evidence type="ECO:0000313" key="25">
    <source>
        <dbReference type="EMBL" id="EHR34427.1"/>
    </source>
</evidence>
<evidence type="ECO:0000256" key="18">
    <source>
        <dbReference type="ARBA" id="ARBA00029893"/>
    </source>
</evidence>
<keyword evidence="14" id="KW-0443">Lipid metabolism</keyword>
<keyword evidence="11 24" id="KW-0812">Transmembrane</keyword>
<evidence type="ECO:0000256" key="1">
    <source>
        <dbReference type="ARBA" id="ARBA00001698"/>
    </source>
</evidence>
<evidence type="ECO:0000256" key="4">
    <source>
        <dbReference type="ARBA" id="ARBA00005189"/>
    </source>
</evidence>
<keyword evidence="12" id="KW-0548">Nucleotidyltransferase</keyword>
<keyword evidence="10" id="KW-0808">Transferase</keyword>
<feature type="transmembrane region" description="Helical" evidence="24">
    <location>
        <begin position="130"/>
        <end position="148"/>
    </location>
</feature>
<keyword evidence="26" id="KW-1185">Reference proteome</keyword>
<feature type="transmembrane region" description="Helical" evidence="24">
    <location>
        <begin position="57"/>
        <end position="74"/>
    </location>
</feature>
<evidence type="ECO:0000256" key="2">
    <source>
        <dbReference type="ARBA" id="ARBA00004651"/>
    </source>
</evidence>
<evidence type="ECO:0000256" key="8">
    <source>
        <dbReference type="ARBA" id="ARBA00022475"/>
    </source>
</evidence>
<dbReference type="GO" id="GO:0016024">
    <property type="term" value="P:CDP-diacylglycerol biosynthetic process"/>
    <property type="evidence" value="ECO:0007669"/>
    <property type="project" value="TreeGrafter"/>
</dbReference>
<dbReference type="STRING" id="883114.HMPREF9709_00734"/>
<evidence type="ECO:0000256" key="22">
    <source>
        <dbReference type="ARBA" id="ARBA00032743"/>
    </source>
</evidence>